<evidence type="ECO:0000259" key="3">
    <source>
        <dbReference type="Pfam" id="PF18175"/>
    </source>
</evidence>
<dbReference type="Proteomes" id="UP000276603">
    <property type="component" value="Unassembled WGS sequence"/>
</dbReference>
<dbReference type="RefSeq" id="WP_120709911.1">
    <property type="nucleotide sequence ID" value="NZ_RBCJ01000001.1"/>
</dbReference>
<feature type="domain" description="SPOR" evidence="1">
    <location>
        <begin position="243"/>
        <end position="313"/>
    </location>
</feature>
<accession>A0A3B0CCG5</accession>
<feature type="domain" description="CCDC81-like prokaryotic HU" evidence="2">
    <location>
        <begin position="3"/>
        <end position="58"/>
    </location>
</feature>
<dbReference type="InterPro" id="IPR041268">
    <property type="entry name" value="HU-CCDC81_bac_2"/>
</dbReference>
<protein>
    <submittedName>
        <fullName evidence="4">SPOR domain-containing protein</fullName>
    </submittedName>
</protein>
<name>A0A3B0CCG5_9FLAO</name>
<evidence type="ECO:0000259" key="2">
    <source>
        <dbReference type="Pfam" id="PF18174"/>
    </source>
</evidence>
<dbReference type="EMBL" id="RBCJ01000001">
    <property type="protein sequence ID" value="RKN82720.1"/>
    <property type="molecule type" value="Genomic_DNA"/>
</dbReference>
<proteinExistence type="predicted"/>
<dbReference type="SUPFAM" id="SSF110997">
    <property type="entry name" value="Sporulation related repeat"/>
    <property type="match status" value="1"/>
</dbReference>
<dbReference type="Pfam" id="PF18174">
    <property type="entry name" value="HU-CCDC81_bac_1"/>
    <property type="match status" value="1"/>
</dbReference>
<dbReference type="Gene3D" id="3.30.70.1070">
    <property type="entry name" value="Sporulation related repeat"/>
    <property type="match status" value="1"/>
</dbReference>
<sequence>MALEHYITELLYRYDCVVIPGFGAFLTQTKSSILDTTTHTFHPPTKMLSFNKQLTSNDGLLVSYISKVEKISYEATSQKIDRISKEWSTRLQKNEKLELPNLGELWLNEIGKIQFQPYEQVNYLTSSFGFSSFPSSPVLRENLKERVVVLEEKVPFAFTPEKRKEYSFRPYLKYAAVFFLALATGLTGFRSYQEAQNREQLARQEAQEQISKRIQEATFFSNRPMELPTFTLDVVTKKGLVKGTHHVIAGAFRFRANADKKIQQLNQLGFKASYLGANAFGLHMVAYSSHNDPKKALEALKQVRRTHSSDAWLKSVK</sequence>
<dbReference type="Pfam" id="PF18175">
    <property type="entry name" value="HU-CCDC81_bac_2"/>
    <property type="match status" value="1"/>
</dbReference>
<feature type="domain" description="CCDC81-like prokaryotic HU" evidence="3">
    <location>
        <begin position="59"/>
        <end position="128"/>
    </location>
</feature>
<keyword evidence="5" id="KW-1185">Reference proteome</keyword>
<reference evidence="4 5" key="1">
    <citation type="submission" date="2018-10" db="EMBL/GenBank/DDBJ databases">
        <title>Ulvibacterium marinum gen. nov., sp. nov., a novel marine bacterium of the family Flavobacteriaceae, isolated from a culture of the green alga Ulva prolifera.</title>
        <authorList>
            <person name="Zhang Z."/>
        </authorList>
    </citation>
    <scope>NUCLEOTIDE SEQUENCE [LARGE SCALE GENOMIC DNA]</scope>
    <source>
        <strain evidence="4 5">CCMM003</strain>
    </source>
</reference>
<organism evidence="4 5">
    <name type="scientific">Ulvibacterium marinum</name>
    <dbReference type="NCBI Taxonomy" id="2419782"/>
    <lineage>
        <taxon>Bacteria</taxon>
        <taxon>Pseudomonadati</taxon>
        <taxon>Bacteroidota</taxon>
        <taxon>Flavobacteriia</taxon>
        <taxon>Flavobacteriales</taxon>
        <taxon>Flavobacteriaceae</taxon>
        <taxon>Ulvibacterium</taxon>
    </lineage>
</organism>
<dbReference type="OrthoDB" id="653949at2"/>
<evidence type="ECO:0000259" key="1">
    <source>
        <dbReference type="Pfam" id="PF05036"/>
    </source>
</evidence>
<comment type="caution">
    <text evidence="4">The sequence shown here is derived from an EMBL/GenBank/DDBJ whole genome shotgun (WGS) entry which is preliminary data.</text>
</comment>
<dbReference type="InterPro" id="IPR007730">
    <property type="entry name" value="SPOR-like_dom"/>
</dbReference>
<dbReference type="InterPro" id="IPR040495">
    <property type="entry name" value="HU-CCDC81_bac_1"/>
</dbReference>
<dbReference type="AlphaFoldDB" id="A0A3B0CCG5"/>
<dbReference type="GO" id="GO:0042834">
    <property type="term" value="F:peptidoglycan binding"/>
    <property type="evidence" value="ECO:0007669"/>
    <property type="project" value="InterPro"/>
</dbReference>
<evidence type="ECO:0000313" key="5">
    <source>
        <dbReference type="Proteomes" id="UP000276603"/>
    </source>
</evidence>
<gene>
    <name evidence="4" type="ORF">D7Z94_02450</name>
</gene>
<evidence type="ECO:0000313" key="4">
    <source>
        <dbReference type="EMBL" id="RKN82720.1"/>
    </source>
</evidence>
<dbReference type="Pfam" id="PF05036">
    <property type="entry name" value="SPOR"/>
    <property type="match status" value="1"/>
</dbReference>
<dbReference type="InterPro" id="IPR036680">
    <property type="entry name" value="SPOR-like_sf"/>
</dbReference>